<dbReference type="Pfam" id="PF03445">
    <property type="entry name" value="DUF294"/>
    <property type="match status" value="1"/>
</dbReference>
<evidence type="ECO:0000259" key="4">
    <source>
        <dbReference type="PROSITE" id="PS50042"/>
    </source>
</evidence>
<dbReference type="Gene3D" id="3.10.580.10">
    <property type="entry name" value="CBS-domain"/>
    <property type="match status" value="1"/>
</dbReference>
<dbReference type="Pfam" id="PF10335">
    <property type="entry name" value="DUF294_C"/>
    <property type="match status" value="1"/>
</dbReference>
<accession>A0A0D1XYM0</accession>
<dbReference type="InterPro" id="IPR018821">
    <property type="entry name" value="DUF294_put_nucleoTrafse_sb-bd"/>
</dbReference>
<dbReference type="InterPro" id="IPR014710">
    <property type="entry name" value="RmlC-like_jellyroll"/>
</dbReference>
<dbReference type="InterPro" id="IPR000595">
    <property type="entry name" value="cNMP-bd_dom"/>
</dbReference>
<dbReference type="SUPFAM" id="SSF54631">
    <property type="entry name" value="CBS-domain pair"/>
    <property type="match status" value="1"/>
</dbReference>
<dbReference type="Pfam" id="PF00571">
    <property type="entry name" value="CBS"/>
    <property type="match status" value="2"/>
</dbReference>
<organism evidence="6 8">
    <name type="scientific">Aneurinibacillus migulanus</name>
    <name type="common">Bacillus migulanus</name>
    <dbReference type="NCBI Taxonomy" id="47500"/>
    <lineage>
        <taxon>Bacteria</taxon>
        <taxon>Bacillati</taxon>
        <taxon>Bacillota</taxon>
        <taxon>Bacilli</taxon>
        <taxon>Bacillales</taxon>
        <taxon>Paenibacillaceae</taxon>
        <taxon>Aneurinibacillus group</taxon>
        <taxon>Aneurinibacillus</taxon>
    </lineage>
</organism>
<feature type="domain" description="CBS" evidence="5">
    <location>
        <begin position="166"/>
        <end position="223"/>
    </location>
</feature>
<dbReference type="Pfam" id="PF00027">
    <property type="entry name" value="cNMP_binding"/>
    <property type="match status" value="1"/>
</dbReference>
<keyword evidence="8" id="KW-1185">Reference proteome</keyword>
<evidence type="ECO:0000256" key="2">
    <source>
        <dbReference type="ARBA" id="ARBA00023159"/>
    </source>
</evidence>
<reference evidence="7 9" key="2">
    <citation type="submission" date="2016-10" db="EMBL/GenBank/DDBJ databases">
        <authorList>
            <person name="de Groot N.N."/>
        </authorList>
    </citation>
    <scope>NUCLEOTIDE SEQUENCE [LARGE SCALE GENOMIC DNA]</scope>
    <source>
        <strain evidence="7 9">DSM 2895</strain>
    </source>
</reference>
<dbReference type="PANTHER" id="PTHR43080">
    <property type="entry name" value="CBS DOMAIN-CONTAINING PROTEIN CBSX3, MITOCHONDRIAL"/>
    <property type="match status" value="1"/>
</dbReference>
<dbReference type="Gene3D" id="2.60.120.10">
    <property type="entry name" value="Jelly Rolls"/>
    <property type="match status" value="1"/>
</dbReference>
<dbReference type="CDD" id="cd05401">
    <property type="entry name" value="NT_GlnE_GlnD_like"/>
    <property type="match status" value="1"/>
</dbReference>
<feature type="domain" description="Cyclic nucleotide-binding" evidence="4">
    <location>
        <begin position="14"/>
        <end position="134"/>
    </location>
</feature>
<evidence type="ECO:0000256" key="3">
    <source>
        <dbReference type="PROSITE-ProRule" id="PRU00703"/>
    </source>
</evidence>
<dbReference type="OrthoDB" id="9810963at2"/>
<reference evidence="6 8" key="1">
    <citation type="submission" date="2015-07" db="EMBL/GenBank/DDBJ databases">
        <title>Fjat-14205 dsm 2895.</title>
        <authorList>
            <person name="Liu B."/>
            <person name="Wang J."/>
            <person name="Zhu Y."/>
            <person name="Liu G."/>
            <person name="Chen Q."/>
            <person name="Chen Z."/>
            <person name="Lan J."/>
            <person name="Che J."/>
            <person name="Ge C."/>
            <person name="Shi H."/>
            <person name="Pan Z."/>
            <person name="Liu X."/>
        </authorList>
    </citation>
    <scope>NUCLEOTIDE SEQUENCE [LARGE SCALE GENOMIC DNA]</scope>
    <source>
        <strain evidence="6 8">DSM 2895</strain>
    </source>
</reference>
<dbReference type="Proteomes" id="UP000182836">
    <property type="component" value="Unassembled WGS sequence"/>
</dbReference>
<evidence type="ECO:0000313" key="7">
    <source>
        <dbReference type="EMBL" id="SDI10835.1"/>
    </source>
</evidence>
<evidence type="ECO:0000313" key="6">
    <source>
        <dbReference type="EMBL" id="KON98271.1"/>
    </source>
</evidence>
<dbReference type="PATRIC" id="fig|47500.8.peg.3659"/>
<dbReference type="EMBL" id="FNED01000001">
    <property type="protein sequence ID" value="SDI10835.1"/>
    <property type="molecule type" value="Genomic_DNA"/>
</dbReference>
<evidence type="ECO:0000313" key="8">
    <source>
        <dbReference type="Proteomes" id="UP000037269"/>
    </source>
</evidence>
<evidence type="ECO:0000259" key="5">
    <source>
        <dbReference type="PROSITE" id="PS51371"/>
    </source>
</evidence>
<dbReference type="SUPFAM" id="SSF51206">
    <property type="entry name" value="cAMP-binding domain-like"/>
    <property type="match status" value="1"/>
</dbReference>
<evidence type="ECO:0000313" key="9">
    <source>
        <dbReference type="Proteomes" id="UP000182836"/>
    </source>
</evidence>
<dbReference type="InterPro" id="IPR005105">
    <property type="entry name" value="GlnD_Uridyltrans_N"/>
</dbReference>
<dbReference type="EMBL" id="LGUG01000004">
    <property type="protein sequence ID" value="KON98271.1"/>
    <property type="molecule type" value="Genomic_DNA"/>
</dbReference>
<proteinExistence type="predicted"/>
<dbReference type="GO" id="GO:0008773">
    <property type="term" value="F:[protein-PII] uridylyltransferase activity"/>
    <property type="evidence" value="ECO:0007669"/>
    <property type="project" value="InterPro"/>
</dbReference>
<dbReference type="InterPro" id="IPR000644">
    <property type="entry name" value="CBS_dom"/>
</dbReference>
<dbReference type="PANTHER" id="PTHR43080:SF2">
    <property type="entry name" value="CBS DOMAIN-CONTAINING PROTEIN"/>
    <property type="match status" value="1"/>
</dbReference>
<keyword evidence="2" id="KW-0010">Activator</keyword>
<dbReference type="AlphaFoldDB" id="A0A0D1XYM0"/>
<dbReference type="InterPro" id="IPR018490">
    <property type="entry name" value="cNMP-bd_dom_sf"/>
</dbReference>
<dbReference type="InterPro" id="IPR051257">
    <property type="entry name" value="Diverse_CBS-Domain"/>
</dbReference>
<dbReference type="PROSITE" id="PS51371">
    <property type="entry name" value="CBS"/>
    <property type="match status" value="2"/>
</dbReference>
<dbReference type="PROSITE" id="PS50042">
    <property type="entry name" value="CNMP_BINDING_3"/>
    <property type="match status" value="1"/>
</dbReference>
<sequence>MQERVKEMLQQNELFRALPEEVIKEILTTSTVTTYPKHHFVIHEREQENHLFFLLEGMAKSIILTDEGEEITVRFYHPGELAGLINTLAEDTSRFSVQTMEDSCFLIIKKSLFNRLVHDYAPFAEQLTHDISKRLQHMYRTLALESSAYHHGFETYPYRKKVGELMETAIISLPPGALAVEAASTMLREQVSSVLIMEDDTLCGIVTERDLIALLPKYEIIASLAVDSIMSQDVITVPESAYFYEAMLAMMKHQVKHLPVLSHGKVTGIVTLKKLTDFRSHSVLGIVEDMDAASTIEQLAEQHKKVIAFIDRMTSEGAAAHEICSIITEFNDRILRRIIELSERAMIAEGRGAPPTDYCWITMGSEGRKEQTLSTDQDNGIIYPDIDDEAHHAEVDDYFATLAEKIVAGLEACGFPRCKGNVMATNSKWRKSLSDWKRMVNAWFSHMQGEEIRMFTIFLDFRPVYGQTELAHELRRYFLTRKKEFPFIYNLLAEDDAACSVPLGMFGRIIYDKKIKDGIDIKGGALVHFVNAMRVLSIFEGIEAVSTLERLEQLAERRVFTREEEDEIKDSFNTLLHFRICEHMKQVKQKRPLSNELHVANLPKEEQLRLKKALYTAKWLQQKLIRQFQVQGIRI</sequence>
<dbReference type="GeneID" id="42308464"/>
<dbReference type="SUPFAM" id="SSF81301">
    <property type="entry name" value="Nucleotidyltransferase"/>
    <property type="match status" value="1"/>
</dbReference>
<dbReference type="STRING" id="47500.AF333_25405"/>
<dbReference type="InterPro" id="IPR046342">
    <property type="entry name" value="CBS_dom_sf"/>
</dbReference>
<dbReference type="Proteomes" id="UP000037269">
    <property type="component" value="Unassembled WGS sequence"/>
</dbReference>
<evidence type="ECO:0000256" key="1">
    <source>
        <dbReference type="ARBA" id="ARBA00023122"/>
    </source>
</evidence>
<dbReference type="RefSeq" id="WP_043068198.1">
    <property type="nucleotide sequence ID" value="NZ_BJOA01000005.1"/>
</dbReference>
<name>A0A0D1XYM0_ANEMI</name>
<dbReference type="SMART" id="SM00116">
    <property type="entry name" value="CBS"/>
    <property type="match status" value="2"/>
</dbReference>
<gene>
    <name evidence="6" type="ORF">AF333_25405</name>
    <name evidence="7" type="ORF">SAMN04487909_101572</name>
</gene>
<dbReference type="CDD" id="cd00038">
    <property type="entry name" value="CAP_ED"/>
    <property type="match status" value="1"/>
</dbReference>
<dbReference type="SMART" id="SM00100">
    <property type="entry name" value="cNMP"/>
    <property type="match status" value="1"/>
</dbReference>
<protein>
    <submittedName>
        <fullName evidence="7">CBS domain-containing protein</fullName>
    </submittedName>
</protein>
<feature type="domain" description="CBS" evidence="5">
    <location>
        <begin position="230"/>
        <end position="286"/>
    </location>
</feature>
<dbReference type="InterPro" id="IPR043519">
    <property type="entry name" value="NT_sf"/>
</dbReference>
<keyword evidence="1 3" id="KW-0129">CBS domain</keyword>